<sequence length="442" mass="50065">MSGFNNPTHGTSRTSPEYVKFHPSDSGFGLDPVFWKHPATFTRNTDPEGRIDVWGLWPWITLTVDGQTRSGWNVPAEQIFQRRMSTQYIYTGIPGARPEDQFVNFLIEQKKSQLKKLVLGDLVIRDYVLKIFLRDVPGKNGEPRIWRRFKVSGALSLSVLADKIILPLMGWDRSLHAHFFTDFTDGSLFGPKGARSVDMVHIDLSAGGGWVDENKWCLAHLVREVGQTFGFEYDLGDQYRHEILVEEILSPEESNGAIRILSGSGAPPMENGNGNIPWREMLEKYEKGTRREKNDVLSEIFNSVNYQDRGWRLVSWSPSWFDIEDARVAVMKALNSPTSIPGKQYVAPLIDGAGSNLGFGLKKKEALVRTVDSDLSGGFFEEVVSTKRDNIRASACARCGNPNNLRLCTGCKKRYYCSKECQKTHWKELHKFECEALKKAYD</sequence>
<dbReference type="Proteomes" id="UP000886501">
    <property type="component" value="Unassembled WGS sequence"/>
</dbReference>
<evidence type="ECO:0000313" key="1">
    <source>
        <dbReference type="EMBL" id="KAF9642661.1"/>
    </source>
</evidence>
<organism evidence="1 2">
    <name type="scientific">Thelephora ganbajun</name>
    <name type="common">Ganba fungus</name>
    <dbReference type="NCBI Taxonomy" id="370292"/>
    <lineage>
        <taxon>Eukaryota</taxon>
        <taxon>Fungi</taxon>
        <taxon>Dikarya</taxon>
        <taxon>Basidiomycota</taxon>
        <taxon>Agaricomycotina</taxon>
        <taxon>Agaricomycetes</taxon>
        <taxon>Thelephorales</taxon>
        <taxon>Thelephoraceae</taxon>
        <taxon>Thelephora</taxon>
    </lineage>
</organism>
<comment type="caution">
    <text evidence="1">The sequence shown here is derived from an EMBL/GenBank/DDBJ whole genome shotgun (WGS) entry which is preliminary data.</text>
</comment>
<proteinExistence type="predicted"/>
<gene>
    <name evidence="1" type="ORF">BDM02DRAFT_3176586</name>
</gene>
<evidence type="ECO:0000313" key="2">
    <source>
        <dbReference type="Proteomes" id="UP000886501"/>
    </source>
</evidence>
<dbReference type="EMBL" id="MU118387">
    <property type="protein sequence ID" value="KAF9642661.1"/>
    <property type="molecule type" value="Genomic_DNA"/>
</dbReference>
<reference evidence="1" key="2">
    <citation type="journal article" date="2020" name="Nat. Commun.">
        <title>Large-scale genome sequencing of mycorrhizal fungi provides insights into the early evolution of symbiotic traits.</title>
        <authorList>
            <person name="Miyauchi S."/>
            <person name="Kiss E."/>
            <person name="Kuo A."/>
            <person name="Drula E."/>
            <person name="Kohler A."/>
            <person name="Sanchez-Garcia M."/>
            <person name="Morin E."/>
            <person name="Andreopoulos B."/>
            <person name="Barry K.W."/>
            <person name="Bonito G."/>
            <person name="Buee M."/>
            <person name="Carver A."/>
            <person name="Chen C."/>
            <person name="Cichocki N."/>
            <person name="Clum A."/>
            <person name="Culley D."/>
            <person name="Crous P.W."/>
            <person name="Fauchery L."/>
            <person name="Girlanda M."/>
            <person name="Hayes R.D."/>
            <person name="Keri Z."/>
            <person name="LaButti K."/>
            <person name="Lipzen A."/>
            <person name="Lombard V."/>
            <person name="Magnuson J."/>
            <person name="Maillard F."/>
            <person name="Murat C."/>
            <person name="Nolan M."/>
            <person name="Ohm R.A."/>
            <person name="Pangilinan J."/>
            <person name="Pereira M.F."/>
            <person name="Perotto S."/>
            <person name="Peter M."/>
            <person name="Pfister S."/>
            <person name="Riley R."/>
            <person name="Sitrit Y."/>
            <person name="Stielow J.B."/>
            <person name="Szollosi G."/>
            <person name="Zifcakova L."/>
            <person name="Stursova M."/>
            <person name="Spatafora J.W."/>
            <person name="Tedersoo L."/>
            <person name="Vaario L.M."/>
            <person name="Yamada A."/>
            <person name="Yan M."/>
            <person name="Wang P."/>
            <person name="Xu J."/>
            <person name="Bruns T."/>
            <person name="Baldrian P."/>
            <person name="Vilgalys R."/>
            <person name="Dunand C."/>
            <person name="Henrissat B."/>
            <person name="Grigoriev I.V."/>
            <person name="Hibbett D."/>
            <person name="Nagy L.G."/>
            <person name="Martin F.M."/>
        </authorList>
    </citation>
    <scope>NUCLEOTIDE SEQUENCE</scope>
    <source>
        <strain evidence="1">P2</strain>
    </source>
</reference>
<keyword evidence="2" id="KW-1185">Reference proteome</keyword>
<accession>A0ACB6Z0L1</accession>
<protein>
    <submittedName>
        <fullName evidence="1">Uncharacterized protein</fullName>
    </submittedName>
</protein>
<reference evidence="1" key="1">
    <citation type="submission" date="2019-10" db="EMBL/GenBank/DDBJ databases">
        <authorList>
            <consortium name="DOE Joint Genome Institute"/>
            <person name="Kuo A."/>
            <person name="Miyauchi S."/>
            <person name="Kiss E."/>
            <person name="Drula E."/>
            <person name="Kohler A."/>
            <person name="Sanchez-Garcia M."/>
            <person name="Andreopoulos B."/>
            <person name="Barry K.W."/>
            <person name="Bonito G."/>
            <person name="Buee M."/>
            <person name="Carver A."/>
            <person name="Chen C."/>
            <person name="Cichocki N."/>
            <person name="Clum A."/>
            <person name="Culley D."/>
            <person name="Crous P.W."/>
            <person name="Fauchery L."/>
            <person name="Girlanda M."/>
            <person name="Hayes R."/>
            <person name="Keri Z."/>
            <person name="Labutti K."/>
            <person name="Lipzen A."/>
            <person name="Lombard V."/>
            <person name="Magnuson J."/>
            <person name="Maillard F."/>
            <person name="Morin E."/>
            <person name="Murat C."/>
            <person name="Nolan M."/>
            <person name="Ohm R."/>
            <person name="Pangilinan J."/>
            <person name="Pereira M."/>
            <person name="Perotto S."/>
            <person name="Peter M."/>
            <person name="Riley R."/>
            <person name="Sitrit Y."/>
            <person name="Stielow B."/>
            <person name="Szollosi G."/>
            <person name="Zifcakova L."/>
            <person name="Stursova M."/>
            <person name="Spatafora J.W."/>
            <person name="Tedersoo L."/>
            <person name="Vaario L.-M."/>
            <person name="Yamada A."/>
            <person name="Yan M."/>
            <person name="Wang P."/>
            <person name="Xu J."/>
            <person name="Bruns T."/>
            <person name="Baldrian P."/>
            <person name="Vilgalys R."/>
            <person name="Henrissat B."/>
            <person name="Grigoriev I.V."/>
            <person name="Hibbett D."/>
            <person name="Nagy L.G."/>
            <person name="Martin F.M."/>
        </authorList>
    </citation>
    <scope>NUCLEOTIDE SEQUENCE</scope>
    <source>
        <strain evidence="1">P2</strain>
    </source>
</reference>
<name>A0ACB6Z0L1_THEGA</name>